<dbReference type="InterPro" id="IPR001810">
    <property type="entry name" value="F-box_dom"/>
</dbReference>
<dbReference type="CDD" id="cd09917">
    <property type="entry name" value="F-box_SF"/>
    <property type="match status" value="1"/>
</dbReference>
<accession>M8CA56</accession>
<evidence type="ECO:0000313" key="2">
    <source>
        <dbReference type="EnsemblPlants" id="EMT23947"/>
    </source>
</evidence>
<protein>
    <recommendedName>
        <fullName evidence="1">F-box domain-containing protein</fullName>
    </recommendedName>
</protein>
<sequence length="388" mass="44071">MAKALAADAVGVLPDDLLREIFARVAPGVLDLIRCAGTCTRWFRLISCPAFLRRVGISPENARHRPSFLLGAFDRPDAIPLKIPKLRKKTKSDDPPRFFRLRAQQTGGERLTFTKFIPNKNGIFNYASPLTVHRGLLLRSTRLLPTASEDLEPIGYHMTGYALVTASDHHAAGDLDHHPQLVFQVVFTTQCYYDKLEYVVSYCSVRDRWSPPIKCSQTFGLIRSGPCAGVVNGDIVYWLYRDKTNFYTLNITADATHVSLAKIPIQVKRGLPPPFPCILEKGKLSFVHIRDKRILELWTKQEQDNDHSCEDMEGWVWSELTPQQVEGIEILSFAESTCVVLVGQKERGRIFTLDLISNKMQQVIKEDENRPCSIVMERGETTIMYYTR</sequence>
<evidence type="ECO:0000259" key="1">
    <source>
        <dbReference type="Pfam" id="PF12937"/>
    </source>
</evidence>
<dbReference type="SUPFAM" id="SSF81383">
    <property type="entry name" value="F-box domain"/>
    <property type="match status" value="1"/>
</dbReference>
<organism evidence="2">
    <name type="scientific">Aegilops tauschii</name>
    <name type="common">Tausch's goatgrass</name>
    <name type="synonym">Aegilops squarrosa</name>
    <dbReference type="NCBI Taxonomy" id="37682"/>
    <lineage>
        <taxon>Eukaryota</taxon>
        <taxon>Viridiplantae</taxon>
        <taxon>Streptophyta</taxon>
        <taxon>Embryophyta</taxon>
        <taxon>Tracheophyta</taxon>
        <taxon>Spermatophyta</taxon>
        <taxon>Magnoliopsida</taxon>
        <taxon>Liliopsida</taxon>
        <taxon>Poales</taxon>
        <taxon>Poaceae</taxon>
        <taxon>BOP clade</taxon>
        <taxon>Pooideae</taxon>
        <taxon>Triticodae</taxon>
        <taxon>Triticeae</taxon>
        <taxon>Triticinae</taxon>
        <taxon>Aegilops</taxon>
    </lineage>
</organism>
<dbReference type="ExpressionAtlas" id="M8CA56">
    <property type="expression patterns" value="baseline"/>
</dbReference>
<reference evidence="2" key="1">
    <citation type="submission" date="2015-06" db="UniProtKB">
        <authorList>
            <consortium name="EnsemblPlants"/>
        </authorList>
    </citation>
    <scope>IDENTIFICATION</scope>
</reference>
<dbReference type="InterPro" id="IPR036047">
    <property type="entry name" value="F-box-like_dom_sf"/>
</dbReference>
<name>M8CA56_AEGTA</name>
<dbReference type="AlphaFoldDB" id="M8CA56"/>
<dbReference type="EnsemblPlants" id="EMT23947">
    <property type="protein sequence ID" value="EMT23947"/>
    <property type="gene ID" value="F775_13009"/>
</dbReference>
<feature type="domain" description="F-box" evidence="1">
    <location>
        <begin position="12"/>
        <end position="55"/>
    </location>
</feature>
<dbReference type="Pfam" id="PF12937">
    <property type="entry name" value="F-box-like"/>
    <property type="match status" value="1"/>
</dbReference>
<proteinExistence type="predicted"/>
<dbReference type="PANTHER" id="PTHR36140:SF2">
    <property type="entry name" value="OS01G0152950 PROTEIN"/>
    <property type="match status" value="1"/>
</dbReference>
<dbReference type="PANTHER" id="PTHR36140">
    <property type="entry name" value="F-BOX DOMAIN-CONTAINING PROTEIN-RELATED"/>
    <property type="match status" value="1"/>
</dbReference>
<dbReference type="Gene3D" id="1.20.1280.50">
    <property type="match status" value="1"/>
</dbReference>